<feature type="region of interest" description="Disordered" evidence="1">
    <location>
        <begin position="376"/>
        <end position="469"/>
    </location>
</feature>
<gene>
    <name evidence="2" type="ORF">PG999_005720</name>
</gene>
<evidence type="ECO:0000256" key="1">
    <source>
        <dbReference type="SAM" id="MobiDB-lite"/>
    </source>
</evidence>
<dbReference type="AlphaFoldDB" id="A0AAW0QQ87"/>
<feature type="region of interest" description="Disordered" evidence="1">
    <location>
        <begin position="488"/>
        <end position="586"/>
    </location>
</feature>
<comment type="caution">
    <text evidence="2">The sequence shown here is derived from an EMBL/GenBank/DDBJ whole genome shotgun (WGS) entry which is preliminary data.</text>
</comment>
<dbReference type="Proteomes" id="UP001392437">
    <property type="component" value="Unassembled WGS sequence"/>
</dbReference>
<sequence length="602" mass="66829">MPQSRRTRPSHPHLFTCTFCWHLSRGPPHVLGRAARLTCEACYDAIIDLAICWVCGEIVCRGDDRRVTQGRRVEELFRDDNDDDENDREGQLGEEGRDIWDVEHYKAKEILDIPLCANCVVEVEMDSLDRRAVVQRALRRTDKTDGGLNRNRWERKEGTISRSVTGQIRRVPSKMARVSEEPASIRTRPRSKRINAEDGAGSVNSTGSDQGNCVVPLDSTIYISILDPMGEPAFKPSPTKPIPRWMQRSSPQDRVRRHAKSRPVSILDDHFPDVTSVSARAPTPPELSRIVCPTTPSPPPPRTRTPPRRLHPWHTRISGRKGWELIKEDTPQVSLTIPTHKTSFVTSPPLKRPSSRVIAQTVSEGPSFIDYPRRQTAQTVQEEHPGSYISSQMSRTRDSIIHGDNGPTTAVNYQLPSPGTVTPPLSRRVATPSSEPNIGFSAGTGNGDKEDSPRSGSRSRTPIGNLLSRSSSPLAEAVISGLQRIVARSRTPPPQSKEYLTLYRPTTATGSSSRSSGARGRGRGRDVTDTSPSIGVAGRKRGRRVEREEFDDMIHGRQMVDADGDDDGREDIAGANNGKQLKTKRKSSLQVELRKLFTRDAT</sequence>
<organism evidence="2 3">
    <name type="scientific">Apiospora kogelbergensis</name>
    <dbReference type="NCBI Taxonomy" id="1337665"/>
    <lineage>
        <taxon>Eukaryota</taxon>
        <taxon>Fungi</taxon>
        <taxon>Dikarya</taxon>
        <taxon>Ascomycota</taxon>
        <taxon>Pezizomycotina</taxon>
        <taxon>Sordariomycetes</taxon>
        <taxon>Xylariomycetidae</taxon>
        <taxon>Amphisphaeriales</taxon>
        <taxon>Apiosporaceae</taxon>
        <taxon>Apiospora</taxon>
    </lineage>
</organism>
<protein>
    <submittedName>
        <fullName evidence="2">Uncharacterized protein</fullName>
    </submittedName>
</protein>
<evidence type="ECO:0000313" key="3">
    <source>
        <dbReference type="Proteomes" id="UP001392437"/>
    </source>
</evidence>
<feature type="compositionally biased region" description="Polar residues" evidence="1">
    <location>
        <begin position="454"/>
        <end position="469"/>
    </location>
</feature>
<feature type="compositionally biased region" description="Polar residues" evidence="1">
    <location>
        <begin position="202"/>
        <end position="211"/>
    </location>
</feature>
<keyword evidence="3" id="KW-1185">Reference proteome</keyword>
<reference evidence="2 3" key="1">
    <citation type="submission" date="2023-01" db="EMBL/GenBank/DDBJ databases">
        <title>Analysis of 21 Apiospora genomes using comparative genomics revels a genus with tremendous synthesis potential of carbohydrate active enzymes and secondary metabolites.</title>
        <authorList>
            <person name="Sorensen T."/>
        </authorList>
    </citation>
    <scope>NUCLEOTIDE SEQUENCE [LARGE SCALE GENOMIC DNA]</scope>
    <source>
        <strain evidence="2 3">CBS 117206</strain>
    </source>
</reference>
<feature type="region of interest" description="Disordered" evidence="1">
    <location>
        <begin position="236"/>
        <end position="256"/>
    </location>
</feature>
<name>A0AAW0QQ87_9PEZI</name>
<feature type="compositionally biased region" description="Low complexity" evidence="1">
    <location>
        <begin position="506"/>
        <end position="518"/>
    </location>
</feature>
<feature type="compositionally biased region" description="Pro residues" evidence="1">
    <location>
        <begin position="295"/>
        <end position="304"/>
    </location>
</feature>
<evidence type="ECO:0000313" key="2">
    <source>
        <dbReference type="EMBL" id="KAK8113651.1"/>
    </source>
</evidence>
<feature type="region of interest" description="Disordered" evidence="1">
    <location>
        <begin position="275"/>
        <end position="314"/>
    </location>
</feature>
<feature type="region of interest" description="Disordered" evidence="1">
    <location>
        <begin position="173"/>
        <end position="211"/>
    </location>
</feature>
<dbReference type="EMBL" id="JAQQWP010000006">
    <property type="protein sequence ID" value="KAK8113651.1"/>
    <property type="molecule type" value="Genomic_DNA"/>
</dbReference>
<feature type="compositionally biased region" description="Basic residues" evidence="1">
    <location>
        <begin position="305"/>
        <end position="314"/>
    </location>
</feature>
<proteinExistence type="predicted"/>
<feature type="compositionally biased region" description="Polar residues" evidence="1">
    <location>
        <begin position="406"/>
        <end position="420"/>
    </location>
</feature>
<accession>A0AAW0QQ87</accession>